<name>A0A7K8MUE2_9CORV</name>
<dbReference type="GO" id="GO:0016787">
    <property type="term" value="F:hydrolase activity"/>
    <property type="evidence" value="ECO:0007669"/>
    <property type="project" value="UniProtKB-KW"/>
</dbReference>
<dbReference type="PANTHER" id="PTHR41694:SF3">
    <property type="entry name" value="RNA-DIRECTED DNA POLYMERASE-RELATED"/>
    <property type="match status" value="1"/>
</dbReference>
<sequence>RRYLGWTITEQTVRPQKLHLETSIETLHDAQTLLGDLQWLCPVVGIPNEQLDQLRPLLKGSDPAME</sequence>
<evidence type="ECO:0000256" key="6">
    <source>
        <dbReference type="ARBA" id="ARBA00022918"/>
    </source>
</evidence>
<evidence type="ECO:0000256" key="5">
    <source>
        <dbReference type="ARBA" id="ARBA00022801"/>
    </source>
</evidence>
<keyword evidence="9" id="KW-1185">Reference proteome</keyword>
<dbReference type="GO" id="GO:0035613">
    <property type="term" value="F:RNA stem-loop binding"/>
    <property type="evidence" value="ECO:0007669"/>
    <property type="project" value="TreeGrafter"/>
</dbReference>
<feature type="domain" description="Reverse transcriptase thumb" evidence="7">
    <location>
        <begin position="15"/>
        <end position="61"/>
    </location>
</feature>
<evidence type="ECO:0000259" key="7">
    <source>
        <dbReference type="Pfam" id="PF06817"/>
    </source>
</evidence>
<keyword evidence="5" id="KW-0378">Hydrolase</keyword>
<evidence type="ECO:0000313" key="8">
    <source>
        <dbReference type="EMBL" id="NXE44565.1"/>
    </source>
</evidence>
<dbReference type="EMBL" id="VWYY01010594">
    <property type="protein sequence ID" value="NXE44565.1"/>
    <property type="molecule type" value="Genomic_DNA"/>
</dbReference>
<dbReference type="InterPro" id="IPR043502">
    <property type="entry name" value="DNA/RNA_pol_sf"/>
</dbReference>
<reference evidence="8 9" key="1">
    <citation type="submission" date="2019-09" db="EMBL/GenBank/DDBJ databases">
        <title>Bird 10,000 Genomes (B10K) Project - Family phase.</title>
        <authorList>
            <person name="Zhang G."/>
        </authorList>
    </citation>
    <scope>NUCLEOTIDE SEQUENCE [LARGE SCALE GENOMIC DNA]</scope>
    <source>
        <strain evidence="8">B10K-CU-031-17</strain>
        <tissue evidence="8">Muscle</tissue>
    </source>
</reference>
<evidence type="ECO:0000313" key="9">
    <source>
        <dbReference type="Proteomes" id="UP000547721"/>
    </source>
</evidence>
<dbReference type="Proteomes" id="UP000547721">
    <property type="component" value="Unassembled WGS sequence"/>
</dbReference>
<feature type="non-terminal residue" evidence="8">
    <location>
        <position position="66"/>
    </location>
</feature>
<keyword evidence="6" id="KW-0695">RNA-directed DNA polymerase</keyword>
<dbReference type="Pfam" id="PF06817">
    <property type="entry name" value="RVT_thumb"/>
    <property type="match status" value="1"/>
</dbReference>
<gene>
    <name evidence="8" type="primary">Ervk18_1</name>
    <name evidence="8" type="ORF">PTILEU_R14823</name>
</gene>
<dbReference type="InterPro" id="IPR043128">
    <property type="entry name" value="Rev_trsase/Diguanyl_cyclase"/>
</dbReference>
<evidence type="ECO:0000256" key="4">
    <source>
        <dbReference type="ARBA" id="ARBA00022759"/>
    </source>
</evidence>
<feature type="non-terminal residue" evidence="8">
    <location>
        <position position="1"/>
    </location>
</feature>
<keyword evidence="1" id="KW-0808">Transferase</keyword>
<protein>
    <submittedName>
        <fullName evidence="8">POK18 protein</fullName>
    </submittedName>
</protein>
<evidence type="ECO:0000256" key="3">
    <source>
        <dbReference type="ARBA" id="ARBA00022722"/>
    </source>
</evidence>
<proteinExistence type="predicted"/>
<dbReference type="GO" id="GO:0003964">
    <property type="term" value="F:RNA-directed DNA polymerase activity"/>
    <property type="evidence" value="ECO:0007669"/>
    <property type="project" value="UniProtKB-KW"/>
</dbReference>
<dbReference type="AlphaFoldDB" id="A0A7K8MUE2"/>
<evidence type="ECO:0000256" key="1">
    <source>
        <dbReference type="ARBA" id="ARBA00022679"/>
    </source>
</evidence>
<dbReference type="Gene3D" id="3.30.70.270">
    <property type="match status" value="1"/>
</dbReference>
<accession>A0A7K8MUE2</accession>
<evidence type="ECO:0000256" key="2">
    <source>
        <dbReference type="ARBA" id="ARBA00022695"/>
    </source>
</evidence>
<dbReference type="GO" id="GO:0004519">
    <property type="term" value="F:endonuclease activity"/>
    <property type="evidence" value="ECO:0007669"/>
    <property type="project" value="UniProtKB-KW"/>
</dbReference>
<comment type="caution">
    <text evidence="8">The sequence shown here is derived from an EMBL/GenBank/DDBJ whole genome shotgun (WGS) entry which is preliminary data.</text>
</comment>
<organism evidence="8 9">
    <name type="scientific">Ptilorrhoa leucosticta</name>
    <dbReference type="NCBI Taxonomy" id="449384"/>
    <lineage>
        <taxon>Eukaryota</taxon>
        <taxon>Metazoa</taxon>
        <taxon>Chordata</taxon>
        <taxon>Craniata</taxon>
        <taxon>Vertebrata</taxon>
        <taxon>Euteleostomi</taxon>
        <taxon>Archelosauria</taxon>
        <taxon>Archosauria</taxon>
        <taxon>Dinosauria</taxon>
        <taxon>Saurischia</taxon>
        <taxon>Theropoda</taxon>
        <taxon>Coelurosauria</taxon>
        <taxon>Aves</taxon>
        <taxon>Neognathae</taxon>
        <taxon>Neoaves</taxon>
        <taxon>Telluraves</taxon>
        <taxon>Australaves</taxon>
        <taxon>Passeriformes</taxon>
        <taxon>Corvoidea</taxon>
        <taxon>Cinclosomatidae</taxon>
        <taxon>Ptilorrhoa</taxon>
    </lineage>
</organism>
<dbReference type="InterPro" id="IPR010661">
    <property type="entry name" value="RVT_thumb"/>
</dbReference>
<keyword evidence="4" id="KW-0255">Endonuclease</keyword>
<dbReference type="PANTHER" id="PTHR41694">
    <property type="entry name" value="ENDOGENOUS RETROVIRUS GROUP K MEMBER POL PROTEIN"/>
    <property type="match status" value="1"/>
</dbReference>
<keyword evidence="3" id="KW-0540">Nuclease</keyword>
<keyword evidence="2" id="KW-0548">Nucleotidyltransferase</keyword>
<dbReference type="SUPFAM" id="SSF56672">
    <property type="entry name" value="DNA/RNA polymerases"/>
    <property type="match status" value="1"/>
</dbReference>